<sequence length="112" mass="12242">MLSIFPNPQDPSKSLNLLEEPLIDSYCLLEWREIGKLIDFIDVCVHEPSIGDSGNTDVHSVSGLSFFDNEPLINDSTDTNADVYSASGLLSSDQEPAIVDSGDAECRIQKPK</sequence>
<reference evidence="1 2" key="2">
    <citation type="journal article" date="2022" name="Mol. Ecol. Resour.">
        <title>The genomes of chicory, endive, great burdock and yacon provide insights into Asteraceae paleo-polyploidization history and plant inulin production.</title>
        <authorList>
            <person name="Fan W."/>
            <person name="Wang S."/>
            <person name="Wang H."/>
            <person name="Wang A."/>
            <person name="Jiang F."/>
            <person name="Liu H."/>
            <person name="Zhao H."/>
            <person name="Xu D."/>
            <person name="Zhang Y."/>
        </authorList>
    </citation>
    <scope>NUCLEOTIDE SEQUENCE [LARGE SCALE GENOMIC DNA]</scope>
    <source>
        <strain evidence="2">cv. Punajuju</strain>
        <tissue evidence="1">Leaves</tissue>
    </source>
</reference>
<evidence type="ECO:0000313" key="1">
    <source>
        <dbReference type="EMBL" id="KAI3751608.1"/>
    </source>
</evidence>
<protein>
    <submittedName>
        <fullName evidence="1">Uncharacterized protein</fullName>
    </submittedName>
</protein>
<dbReference type="EMBL" id="CM042012">
    <property type="protein sequence ID" value="KAI3751608.1"/>
    <property type="molecule type" value="Genomic_DNA"/>
</dbReference>
<name>A0ACB9DZ56_CICIN</name>
<proteinExistence type="predicted"/>
<gene>
    <name evidence="1" type="ORF">L2E82_22698</name>
</gene>
<accession>A0ACB9DZ56</accession>
<evidence type="ECO:0000313" key="2">
    <source>
        <dbReference type="Proteomes" id="UP001055811"/>
    </source>
</evidence>
<dbReference type="Proteomes" id="UP001055811">
    <property type="component" value="Linkage Group LG04"/>
</dbReference>
<reference evidence="2" key="1">
    <citation type="journal article" date="2022" name="Mol. Ecol. Resour.">
        <title>The genomes of chicory, endive, great burdock and yacon provide insights into Asteraceae palaeo-polyploidization history and plant inulin production.</title>
        <authorList>
            <person name="Fan W."/>
            <person name="Wang S."/>
            <person name="Wang H."/>
            <person name="Wang A."/>
            <person name="Jiang F."/>
            <person name="Liu H."/>
            <person name="Zhao H."/>
            <person name="Xu D."/>
            <person name="Zhang Y."/>
        </authorList>
    </citation>
    <scope>NUCLEOTIDE SEQUENCE [LARGE SCALE GENOMIC DNA]</scope>
    <source>
        <strain evidence="2">cv. Punajuju</strain>
    </source>
</reference>
<comment type="caution">
    <text evidence="1">The sequence shown here is derived from an EMBL/GenBank/DDBJ whole genome shotgun (WGS) entry which is preliminary data.</text>
</comment>
<organism evidence="1 2">
    <name type="scientific">Cichorium intybus</name>
    <name type="common">Chicory</name>
    <dbReference type="NCBI Taxonomy" id="13427"/>
    <lineage>
        <taxon>Eukaryota</taxon>
        <taxon>Viridiplantae</taxon>
        <taxon>Streptophyta</taxon>
        <taxon>Embryophyta</taxon>
        <taxon>Tracheophyta</taxon>
        <taxon>Spermatophyta</taxon>
        <taxon>Magnoliopsida</taxon>
        <taxon>eudicotyledons</taxon>
        <taxon>Gunneridae</taxon>
        <taxon>Pentapetalae</taxon>
        <taxon>asterids</taxon>
        <taxon>campanulids</taxon>
        <taxon>Asterales</taxon>
        <taxon>Asteraceae</taxon>
        <taxon>Cichorioideae</taxon>
        <taxon>Cichorieae</taxon>
        <taxon>Cichoriinae</taxon>
        <taxon>Cichorium</taxon>
    </lineage>
</organism>
<keyword evidence="2" id="KW-1185">Reference proteome</keyword>